<evidence type="ECO:0000313" key="2">
    <source>
        <dbReference type="Proteomes" id="UP000673383"/>
    </source>
</evidence>
<name>A0A8I2C3Z9_BRAEL</name>
<reference evidence="1" key="1">
    <citation type="submission" date="2021-02" db="EMBL/GenBank/DDBJ databases">
        <title>Genomic Encyclopedia of Type Strains, Phase IV (KMG-V): Genome sequencing to study the core and pangenomes of soil and plant-associated prokaryotes.</title>
        <authorList>
            <person name="Whitman W."/>
        </authorList>
    </citation>
    <scope>NUCLEOTIDE SEQUENCE</scope>
    <source>
        <strain evidence="1">USDA 406</strain>
    </source>
</reference>
<evidence type="ECO:0000313" key="1">
    <source>
        <dbReference type="EMBL" id="MBP1294144.1"/>
    </source>
</evidence>
<proteinExistence type="predicted"/>
<dbReference type="AlphaFoldDB" id="A0A8I2C3Z9"/>
<gene>
    <name evidence="1" type="ORF">JOH49_003897</name>
</gene>
<sequence length="48" mass="5437">MPFGVILVAVDPRSCRYNQAGTMSTLKRLLTIAVVTNRDGWENRRDQS</sequence>
<organism evidence="1 2">
    <name type="scientific">Bradyrhizobium elkanii</name>
    <dbReference type="NCBI Taxonomy" id="29448"/>
    <lineage>
        <taxon>Bacteria</taxon>
        <taxon>Pseudomonadati</taxon>
        <taxon>Pseudomonadota</taxon>
        <taxon>Alphaproteobacteria</taxon>
        <taxon>Hyphomicrobiales</taxon>
        <taxon>Nitrobacteraceae</taxon>
        <taxon>Bradyrhizobium</taxon>
    </lineage>
</organism>
<comment type="caution">
    <text evidence="1">The sequence shown here is derived from an EMBL/GenBank/DDBJ whole genome shotgun (WGS) entry which is preliminary data.</text>
</comment>
<accession>A0A8I2C3Z9</accession>
<dbReference type="Proteomes" id="UP000673383">
    <property type="component" value="Unassembled WGS sequence"/>
</dbReference>
<dbReference type="EMBL" id="JAFICZ010000001">
    <property type="protein sequence ID" value="MBP1294144.1"/>
    <property type="molecule type" value="Genomic_DNA"/>
</dbReference>
<protein>
    <submittedName>
        <fullName evidence="1">Uncharacterized protein</fullName>
    </submittedName>
</protein>